<dbReference type="GO" id="GO:0009279">
    <property type="term" value="C:cell outer membrane"/>
    <property type="evidence" value="ECO:0007669"/>
    <property type="project" value="UniProtKB-SubCell"/>
</dbReference>
<accession>A0A975H1C9</accession>
<dbReference type="InterPro" id="IPR012910">
    <property type="entry name" value="Plug_dom"/>
</dbReference>
<evidence type="ECO:0000256" key="13">
    <source>
        <dbReference type="SAM" id="SignalP"/>
    </source>
</evidence>
<sequence length="703" mass="76131">MAFKQLRLRALAAALASLAVLAETSGAWAQDDPGGERATPALPTVVISGSKRDQRLDSLNGAASVAERTELEDVQAASTLDLARVFPDLTLSYSGSQLFPIVTLRGVTSAQDFYNPALTVYVDGVPQLPVAAIQSLVDVERVELLKGPQGTLYGKSAQGGVLNIVTHQPDGTLQAIVRAGVSSHGGYQAQANVSGPLVRDLLYGSVSLAGSKVPGELDSPLLGDGVGGVRSQVGNFKLRLAPTGSPWEMGLSGGRDCANGKQDVYAPYDAIGRRTAYVMDGIAAEFHNVNQRRCVNAVAARGQYRWDDWQLSAVVSGQRLSIEREFLFGPQYSWQPERWRQNTQELRLSTRPRDPQAASSRNWDGVFGLYRQQVNQSRHYTIDMVVPAQAPFLDSQSRNKGESVSAYGDVTWYAAPQVDLSAGLRVSRDTAETNFAGDLMGTPVAGDRSTRQNTWLGRIGAGYQFAPQWRGYVNVAQGYKPAGYALAPTSAADAEGFERERSTSYEIGARYTSGSLRLGLAAYRVDTRYAQLYGDSNMGYQTLKNVGDTRSTGLEFSADWDATRDWTLGATGFISDAKFRRYTDSSTCTDCNGNHVPLVPAHGLTLSAKGRVRLGDTVLRPRIAARHVGAHYFDTANTLRQGGYTLIDAGVAWMPVRGLEVAFYVNNLADKDYRTYGFSYGPMGNFAQVGTGRTMGVTLTYAY</sequence>
<reference evidence="16" key="1">
    <citation type="submission" date="2021-03" db="EMBL/GenBank/DDBJ databases">
        <title>Ottowia sp. 27C isolated from the cloaca of a Giant Asian pond turtle (Heosemys grandis).</title>
        <authorList>
            <person name="Spergser J."/>
            <person name="Busse H.-J."/>
        </authorList>
    </citation>
    <scope>NUCLEOTIDE SEQUENCE</scope>
    <source>
        <strain evidence="16">27C</strain>
    </source>
</reference>
<keyword evidence="4" id="KW-0410">Iron transport</keyword>
<dbReference type="Gene3D" id="2.40.170.20">
    <property type="entry name" value="TonB-dependent receptor, beta-barrel domain"/>
    <property type="match status" value="1"/>
</dbReference>
<evidence type="ECO:0000256" key="8">
    <source>
        <dbReference type="ARBA" id="ARBA00023077"/>
    </source>
</evidence>
<proteinExistence type="inferred from homology"/>
<gene>
    <name evidence="16" type="ORF">J1M35_10600</name>
</gene>
<dbReference type="Proteomes" id="UP000663903">
    <property type="component" value="Chromosome"/>
</dbReference>
<keyword evidence="5 11" id="KW-0812">Transmembrane</keyword>
<protein>
    <submittedName>
        <fullName evidence="16">TonB-dependent receptor</fullName>
    </submittedName>
</protein>
<keyword evidence="8 12" id="KW-0798">TonB box</keyword>
<dbReference type="PANTHER" id="PTHR32552">
    <property type="entry name" value="FERRICHROME IRON RECEPTOR-RELATED"/>
    <property type="match status" value="1"/>
</dbReference>
<dbReference type="InterPro" id="IPR000531">
    <property type="entry name" value="Beta-barrel_TonB"/>
</dbReference>
<evidence type="ECO:0000313" key="17">
    <source>
        <dbReference type="Proteomes" id="UP000663903"/>
    </source>
</evidence>
<comment type="similarity">
    <text evidence="11 12">Belongs to the TonB-dependent receptor family.</text>
</comment>
<keyword evidence="3 11" id="KW-1134">Transmembrane beta strand</keyword>
<dbReference type="SUPFAM" id="SSF56935">
    <property type="entry name" value="Porins"/>
    <property type="match status" value="1"/>
</dbReference>
<dbReference type="AlphaFoldDB" id="A0A975H1C9"/>
<keyword evidence="10 11" id="KW-0998">Cell outer membrane</keyword>
<feature type="signal peptide" evidence="13">
    <location>
        <begin position="1"/>
        <end position="29"/>
    </location>
</feature>
<evidence type="ECO:0000256" key="10">
    <source>
        <dbReference type="ARBA" id="ARBA00023237"/>
    </source>
</evidence>
<dbReference type="GO" id="GO:0006826">
    <property type="term" value="P:iron ion transport"/>
    <property type="evidence" value="ECO:0007669"/>
    <property type="project" value="UniProtKB-KW"/>
</dbReference>
<dbReference type="PANTHER" id="PTHR32552:SF81">
    <property type="entry name" value="TONB-DEPENDENT OUTER MEMBRANE RECEPTOR"/>
    <property type="match status" value="1"/>
</dbReference>
<evidence type="ECO:0000256" key="12">
    <source>
        <dbReference type="RuleBase" id="RU003357"/>
    </source>
</evidence>
<name>A0A975H1C9_9BURK</name>
<dbReference type="InterPro" id="IPR036942">
    <property type="entry name" value="Beta-barrel_TonB_sf"/>
</dbReference>
<dbReference type="InterPro" id="IPR039426">
    <property type="entry name" value="TonB-dep_rcpt-like"/>
</dbReference>
<dbReference type="RefSeq" id="WP_208007038.1">
    <property type="nucleotide sequence ID" value="NZ_CP071796.1"/>
</dbReference>
<evidence type="ECO:0000259" key="15">
    <source>
        <dbReference type="Pfam" id="PF07715"/>
    </source>
</evidence>
<keyword evidence="16" id="KW-0675">Receptor</keyword>
<evidence type="ECO:0000256" key="9">
    <source>
        <dbReference type="ARBA" id="ARBA00023136"/>
    </source>
</evidence>
<organism evidence="16 17">
    <name type="scientific">Ottowia testudinis</name>
    <dbReference type="NCBI Taxonomy" id="2816950"/>
    <lineage>
        <taxon>Bacteria</taxon>
        <taxon>Pseudomonadati</taxon>
        <taxon>Pseudomonadota</taxon>
        <taxon>Betaproteobacteria</taxon>
        <taxon>Burkholderiales</taxon>
        <taxon>Comamonadaceae</taxon>
        <taxon>Ottowia</taxon>
    </lineage>
</organism>
<keyword evidence="17" id="KW-1185">Reference proteome</keyword>
<evidence type="ECO:0000256" key="3">
    <source>
        <dbReference type="ARBA" id="ARBA00022452"/>
    </source>
</evidence>
<keyword evidence="6" id="KW-0408">Iron</keyword>
<evidence type="ECO:0000259" key="14">
    <source>
        <dbReference type="Pfam" id="PF00593"/>
    </source>
</evidence>
<evidence type="ECO:0000256" key="7">
    <source>
        <dbReference type="ARBA" id="ARBA00023065"/>
    </source>
</evidence>
<dbReference type="PROSITE" id="PS52016">
    <property type="entry name" value="TONB_DEPENDENT_REC_3"/>
    <property type="match status" value="1"/>
</dbReference>
<dbReference type="EMBL" id="CP071796">
    <property type="protein sequence ID" value="QTD43624.1"/>
    <property type="molecule type" value="Genomic_DNA"/>
</dbReference>
<keyword evidence="9 11" id="KW-0472">Membrane</keyword>
<feature type="domain" description="TonB-dependent receptor-like beta-barrel" evidence="14">
    <location>
        <begin position="300"/>
        <end position="668"/>
    </location>
</feature>
<dbReference type="KEGG" id="otd:J1M35_10600"/>
<dbReference type="Pfam" id="PF00593">
    <property type="entry name" value="TonB_dep_Rec_b-barrel"/>
    <property type="match status" value="1"/>
</dbReference>
<keyword evidence="7" id="KW-0406">Ion transport</keyword>
<feature type="domain" description="TonB-dependent receptor plug" evidence="15">
    <location>
        <begin position="58"/>
        <end position="161"/>
    </location>
</feature>
<evidence type="ECO:0000256" key="2">
    <source>
        <dbReference type="ARBA" id="ARBA00022448"/>
    </source>
</evidence>
<evidence type="ECO:0000256" key="4">
    <source>
        <dbReference type="ARBA" id="ARBA00022496"/>
    </source>
</evidence>
<keyword evidence="2 11" id="KW-0813">Transport</keyword>
<evidence type="ECO:0000313" key="16">
    <source>
        <dbReference type="EMBL" id="QTD43624.1"/>
    </source>
</evidence>
<evidence type="ECO:0000256" key="6">
    <source>
        <dbReference type="ARBA" id="ARBA00023004"/>
    </source>
</evidence>
<comment type="subcellular location">
    <subcellularLocation>
        <location evidence="1 11">Cell outer membrane</location>
        <topology evidence="1 11">Multi-pass membrane protein</topology>
    </subcellularLocation>
</comment>
<dbReference type="Pfam" id="PF07715">
    <property type="entry name" value="Plug"/>
    <property type="match status" value="1"/>
</dbReference>
<feature type="chain" id="PRO_5036695330" evidence="13">
    <location>
        <begin position="30"/>
        <end position="703"/>
    </location>
</feature>
<evidence type="ECO:0000256" key="11">
    <source>
        <dbReference type="PROSITE-ProRule" id="PRU01360"/>
    </source>
</evidence>
<keyword evidence="13" id="KW-0732">Signal</keyword>
<evidence type="ECO:0000256" key="5">
    <source>
        <dbReference type="ARBA" id="ARBA00022692"/>
    </source>
</evidence>
<evidence type="ECO:0000256" key="1">
    <source>
        <dbReference type="ARBA" id="ARBA00004571"/>
    </source>
</evidence>